<dbReference type="InterPro" id="IPR012349">
    <property type="entry name" value="Split_barrel_FMN-bd"/>
</dbReference>
<name>A0A1G4WHA7_9MYCO</name>
<dbReference type="EMBL" id="FMUB01000006">
    <property type="protein sequence ID" value="SCX22957.1"/>
    <property type="molecule type" value="Genomic_DNA"/>
</dbReference>
<dbReference type="AlphaFoldDB" id="A0A1G4WHA7"/>
<gene>
    <name evidence="1" type="ORF">SAMN02799620_03430</name>
</gene>
<accession>A0A1G4WHA7</accession>
<protein>
    <recommendedName>
        <fullName evidence="3">Pyridoxamine 5'-phosphate oxidase family protein</fullName>
    </recommendedName>
</protein>
<dbReference type="RefSeq" id="WP_090358957.1">
    <property type="nucleotide sequence ID" value="NZ_FMUB01000006.1"/>
</dbReference>
<evidence type="ECO:0000313" key="1">
    <source>
        <dbReference type="EMBL" id="SCX22957.1"/>
    </source>
</evidence>
<dbReference type="Proteomes" id="UP000199707">
    <property type="component" value="Unassembled WGS sequence"/>
</dbReference>
<organism evidence="1 2">
    <name type="scientific">Mycolicibacterium fluoranthenivorans</name>
    <dbReference type="NCBI Taxonomy" id="258505"/>
    <lineage>
        <taxon>Bacteria</taxon>
        <taxon>Bacillati</taxon>
        <taxon>Actinomycetota</taxon>
        <taxon>Actinomycetes</taxon>
        <taxon>Mycobacteriales</taxon>
        <taxon>Mycobacteriaceae</taxon>
        <taxon>Mycolicibacterium</taxon>
    </lineage>
</organism>
<evidence type="ECO:0000313" key="2">
    <source>
        <dbReference type="Proteomes" id="UP000199707"/>
    </source>
</evidence>
<reference evidence="2" key="1">
    <citation type="submission" date="2016-10" db="EMBL/GenBank/DDBJ databases">
        <authorList>
            <person name="Varghese N."/>
            <person name="Submissions S."/>
        </authorList>
    </citation>
    <scope>NUCLEOTIDE SEQUENCE [LARGE SCALE GENOMIC DNA]</scope>
    <source>
        <strain evidence="2">UNC267MFSha1.1M11</strain>
    </source>
</reference>
<dbReference type="SUPFAM" id="SSF50475">
    <property type="entry name" value="FMN-binding split barrel"/>
    <property type="match status" value="1"/>
</dbReference>
<evidence type="ECO:0008006" key="3">
    <source>
        <dbReference type="Google" id="ProtNLM"/>
    </source>
</evidence>
<dbReference type="STRING" id="1502745.SAMN02799620_03430"/>
<proteinExistence type="predicted"/>
<sequence length="115" mass="12204">MSVPVDLDKLAGTLTEFGSGYLITVGEDFCAHIIAVEPVLTKGVLDTGPAGTTTGRNVAAHPDVTVLWPPREPGGFTLIVDGRAELAGDHVRMRPAHAVLHRKAAARNDCRPLEK</sequence>
<dbReference type="Gene3D" id="2.30.110.10">
    <property type="entry name" value="Electron Transport, Fmn-binding Protein, Chain A"/>
    <property type="match status" value="1"/>
</dbReference>